<keyword evidence="3" id="KW-1185">Reference proteome</keyword>
<evidence type="ECO:0000313" key="2">
    <source>
        <dbReference type="EMBL" id="PTB46784.1"/>
    </source>
</evidence>
<gene>
    <name evidence="2" type="ORF">M441DRAFT_224558</name>
</gene>
<protein>
    <submittedName>
        <fullName evidence="2">Uncharacterized protein</fullName>
    </submittedName>
</protein>
<name>A0A2T3ZPT4_TRIA4</name>
<organism evidence="2 3">
    <name type="scientific">Trichoderma asperellum (strain ATCC 204424 / CBS 433.97 / NBRC 101777)</name>
    <dbReference type="NCBI Taxonomy" id="1042311"/>
    <lineage>
        <taxon>Eukaryota</taxon>
        <taxon>Fungi</taxon>
        <taxon>Dikarya</taxon>
        <taxon>Ascomycota</taxon>
        <taxon>Pezizomycotina</taxon>
        <taxon>Sordariomycetes</taxon>
        <taxon>Hypocreomycetidae</taxon>
        <taxon>Hypocreales</taxon>
        <taxon>Hypocreaceae</taxon>
        <taxon>Trichoderma</taxon>
    </lineage>
</organism>
<proteinExistence type="predicted"/>
<evidence type="ECO:0000313" key="3">
    <source>
        <dbReference type="Proteomes" id="UP000240493"/>
    </source>
</evidence>
<keyword evidence="1" id="KW-1133">Transmembrane helix</keyword>
<sequence length="149" mass="16920">MQLRVKSVRCSPHLAESACGTTQDLTTLQFTGGMGNRVKQKSEKYDQNKTNTNTTRMKKTVIVIYGLVLVAAAAKSGSSTYIVILSQQRGHLRGFGREQGPAIPITYHFFFFLLLLLLFLLFFSFLPSYCTPQYFPSYRVFPCPIYKTR</sequence>
<dbReference type="AlphaFoldDB" id="A0A2T3ZPT4"/>
<keyword evidence="1" id="KW-0812">Transmembrane</keyword>
<dbReference type="EMBL" id="KZ679256">
    <property type="protein sequence ID" value="PTB46784.1"/>
    <property type="molecule type" value="Genomic_DNA"/>
</dbReference>
<accession>A0A2T3ZPT4</accession>
<feature type="transmembrane region" description="Helical" evidence="1">
    <location>
        <begin position="62"/>
        <end position="85"/>
    </location>
</feature>
<evidence type="ECO:0000256" key="1">
    <source>
        <dbReference type="SAM" id="Phobius"/>
    </source>
</evidence>
<reference evidence="2 3" key="1">
    <citation type="submission" date="2016-07" db="EMBL/GenBank/DDBJ databases">
        <title>Multiple horizontal gene transfer events from other fungi enriched the ability of initially mycotrophic Trichoderma (Ascomycota) to feed on dead plant biomass.</title>
        <authorList>
            <consortium name="DOE Joint Genome Institute"/>
            <person name="Aerts A."/>
            <person name="Atanasova L."/>
            <person name="Chenthamara K."/>
            <person name="Zhang J."/>
            <person name="Grujic M."/>
            <person name="Henrissat B."/>
            <person name="Kuo A."/>
            <person name="Salamov A."/>
            <person name="Lipzen A."/>
            <person name="Labutti K."/>
            <person name="Barry K."/>
            <person name="Miao Y."/>
            <person name="Rahimi M.J."/>
            <person name="Shen Q."/>
            <person name="Grigoriev I.V."/>
            <person name="Kubicek C.P."/>
            <person name="Druzhinina I.S."/>
        </authorList>
    </citation>
    <scope>NUCLEOTIDE SEQUENCE [LARGE SCALE GENOMIC DNA]</scope>
    <source>
        <strain evidence="2 3">CBS 433.97</strain>
    </source>
</reference>
<dbReference type="Proteomes" id="UP000240493">
    <property type="component" value="Unassembled WGS sequence"/>
</dbReference>
<feature type="transmembrane region" description="Helical" evidence="1">
    <location>
        <begin position="105"/>
        <end position="126"/>
    </location>
</feature>
<keyword evidence="1" id="KW-0472">Membrane</keyword>